<comment type="similarity">
    <text evidence="1">Belongs to the thioesterase PaaI family.</text>
</comment>
<dbReference type="InterPro" id="IPR006683">
    <property type="entry name" value="Thioestr_dom"/>
</dbReference>
<dbReference type="PANTHER" id="PTHR43240:SF5">
    <property type="entry name" value="1,4-DIHYDROXY-2-NAPHTHOYL-COA THIOESTERASE 1"/>
    <property type="match status" value="1"/>
</dbReference>
<comment type="caution">
    <text evidence="4">The sequence shown here is derived from an EMBL/GenBank/DDBJ whole genome shotgun (WGS) entry which is preliminary data.</text>
</comment>
<accession>A0A399J9H4</accession>
<evidence type="ECO:0000313" key="4">
    <source>
        <dbReference type="EMBL" id="RII41720.1"/>
    </source>
</evidence>
<evidence type="ECO:0000259" key="3">
    <source>
        <dbReference type="Pfam" id="PF03061"/>
    </source>
</evidence>
<keyword evidence="5" id="KW-1185">Reference proteome</keyword>
<dbReference type="InterPro" id="IPR003736">
    <property type="entry name" value="PAAI_dom"/>
</dbReference>
<name>A0A399J9H4_9MICC</name>
<dbReference type="InterPro" id="IPR029069">
    <property type="entry name" value="HotDog_dom_sf"/>
</dbReference>
<keyword evidence="2" id="KW-0378">Hydrolase</keyword>
<dbReference type="EMBL" id="QQXK01000022">
    <property type="protein sequence ID" value="RII41720.1"/>
    <property type="molecule type" value="Genomic_DNA"/>
</dbReference>
<dbReference type="RefSeq" id="WP_119425207.1">
    <property type="nucleotide sequence ID" value="NZ_QQXK01000022.1"/>
</dbReference>
<protein>
    <submittedName>
        <fullName evidence="4">Hotdog fold thioesterase</fullName>
    </submittedName>
</protein>
<dbReference type="Gene3D" id="3.10.129.10">
    <property type="entry name" value="Hotdog Thioesterase"/>
    <property type="match status" value="1"/>
</dbReference>
<dbReference type="Proteomes" id="UP000265419">
    <property type="component" value="Unassembled WGS sequence"/>
</dbReference>
<evidence type="ECO:0000256" key="1">
    <source>
        <dbReference type="ARBA" id="ARBA00008324"/>
    </source>
</evidence>
<evidence type="ECO:0000256" key="2">
    <source>
        <dbReference type="ARBA" id="ARBA00022801"/>
    </source>
</evidence>
<dbReference type="AlphaFoldDB" id="A0A399J9H4"/>
<dbReference type="GO" id="GO:0005829">
    <property type="term" value="C:cytosol"/>
    <property type="evidence" value="ECO:0007669"/>
    <property type="project" value="TreeGrafter"/>
</dbReference>
<gene>
    <name evidence="4" type="ORF">DWB68_11170</name>
</gene>
<evidence type="ECO:0000313" key="5">
    <source>
        <dbReference type="Proteomes" id="UP000265419"/>
    </source>
</evidence>
<dbReference type="PANTHER" id="PTHR43240">
    <property type="entry name" value="1,4-DIHYDROXY-2-NAPHTHOYL-COA THIOESTERASE 1"/>
    <property type="match status" value="1"/>
</dbReference>
<dbReference type="GO" id="GO:0061522">
    <property type="term" value="F:1,4-dihydroxy-2-naphthoyl-CoA thioesterase activity"/>
    <property type="evidence" value="ECO:0007669"/>
    <property type="project" value="TreeGrafter"/>
</dbReference>
<dbReference type="NCBIfam" id="TIGR00369">
    <property type="entry name" value="unchar_dom_1"/>
    <property type="match status" value="1"/>
</dbReference>
<proteinExistence type="inferred from homology"/>
<reference evidence="4 5" key="1">
    <citation type="submission" date="2018-07" db="EMBL/GenBank/DDBJ databases">
        <title>Arthrobacter sp. nov., isolated from raw cow's milk with high bacterial count.</title>
        <authorList>
            <person name="Hahne J."/>
            <person name="Isele D."/>
            <person name="Lipski A."/>
        </authorList>
    </citation>
    <scope>NUCLEOTIDE SEQUENCE [LARGE SCALE GENOMIC DNA]</scope>
    <source>
        <strain evidence="4 5">JZ R-35</strain>
    </source>
</reference>
<organism evidence="4 5">
    <name type="scientific">Galactobacter valiniphilus</name>
    <dbReference type="NCBI Taxonomy" id="2676122"/>
    <lineage>
        <taxon>Bacteria</taxon>
        <taxon>Bacillati</taxon>
        <taxon>Actinomycetota</taxon>
        <taxon>Actinomycetes</taxon>
        <taxon>Micrococcales</taxon>
        <taxon>Micrococcaceae</taxon>
        <taxon>Galactobacter</taxon>
    </lineage>
</organism>
<feature type="domain" description="Thioesterase" evidence="3">
    <location>
        <begin position="75"/>
        <end position="149"/>
    </location>
</feature>
<dbReference type="Pfam" id="PF03061">
    <property type="entry name" value="4HBT"/>
    <property type="match status" value="1"/>
</dbReference>
<sequence>MNDLHPEPAPSTARPDAAPFAAQLRAAGVPESIWPMLASHGVGELVPKLGIVFTRMEAERVEATMPVAGNTQVVGLLHGGATAALAETLGSFAAALHAQGRKNPVGVDLNITHHRGAREGLVYAVCTSLHLGRTSTSHQIAVSDAEGRAIATARITNQLLEPR</sequence>
<dbReference type="SUPFAM" id="SSF54637">
    <property type="entry name" value="Thioesterase/thiol ester dehydrase-isomerase"/>
    <property type="match status" value="1"/>
</dbReference>
<dbReference type="CDD" id="cd03443">
    <property type="entry name" value="PaaI_thioesterase"/>
    <property type="match status" value="1"/>
</dbReference>